<dbReference type="GO" id="GO:0005829">
    <property type="term" value="C:cytosol"/>
    <property type="evidence" value="ECO:0007669"/>
    <property type="project" value="TreeGrafter"/>
</dbReference>
<evidence type="ECO:0000259" key="4">
    <source>
        <dbReference type="PROSITE" id="PS01124"/>
    </source>
</evidence>
<dbReference type="InterPro" id="IPR009057">
    <property type="entry name" value="Homeodomain-like_sf"/>
</dbReference>
<dbReference type="InterPro" id="IPR032687">
    <property type="entry name" value="AraC-type_N"/>
</dbReference>
<accession>A0A2H9UQN2</accession>
<feature type="domain" description="HTH araC/xylS-type" evidence="4">
    <location>
        <begin position="267"/>
        <end position="369"/>
    </location>
</feature>
<keyword evidence="2" id="KW-0238">DNA-binding</keyword>
<dbReference type="SUPFAM" id="SSF46689">
    <property type="entry name" value="Homeodomain-like"/>
    <property type="match status" value="1"/>
</dbReference>
<dbReference type="EMBL" id="PGOZ01000001">
    <property type="protein sequence ID" value="PJI34019.1"/>
    <property type="molecule type" value="Genomic_DNA"/>
</dbReference>
<dbReference type="AlphaFoldDB" id="A0A2H9UQN2"/>
<dbReference type="PANTHER" id="PTHR47894">
    <property type="entry name" value="HTH-TYPE TRANSCRIPTIONAL REGULATOR GADX"/>
    <property type="match status" value="1"/>
</dbReference>
<gene>
    <name evidence="5" type="ORF">CU320_01385</name>
</gene>
<dbReference type="PROSITE" id="PS01124">
    <property type="entry name" value="HTH_ARAC_FAMILY_2"/>
    <property type="match status" value="1"/>
</dbReference>
<name>A0A2H9UQN2_9GAMM</name>
<comment type="caution">
    <text evidence="5">The sequence shown here is derived from an EMBL/GenBank/DDBJ whole genome shotgun (WGS) entry which is preliminary data.</text>
</comment>
<dbReference type="Pfam" id="PF12625">
    <property type="entry name" value="Arabinose_bd"/>
    <property type="match status" value="1"/>
</dbReference>
<dbReference type="Gene3D" id="1.10.10.60">
    <property type="entry name" value="Homeodomain-like"/>
    <property type="match status" value="1"/>
</dbReference>
<dbReference type="GO" id="GO:0000976">
    <property type="term" value="F:transcription cis-regulatory region binding"/>
    <property type="evidence" value="ECO:0007669"/>
    <property type="project" value="TreeGrafter"/>
</dbReference>
<evidence type="ECO:0000313" key="5">
    <source>
        <dbReference type="EMBL" id="PJI34019.1"/>
    </source>
</evidence>
<dbReference type="InterPro" id="IPR018060">
    <property type="entry name" value="HTH_AraC"/>
</dbReference>
<keyword evidence="1" id="KW-0805">Transcription regulation</keyword>
<evidence type="ECO:0000256" key="2">
    <source>
        <dbReference type="ARBA" id="ARBA00023125"/>
    </source>
</evidence>
<reference evidence="5 6" key="1">
    <citation type="submission" date="2017-11" db="EMBL/GenBank/DDBJ databases">
        <authorList>
            <person name="Han C.G."/>
        </authorList>
    </citation>
    <scope>NUCLEOTIDE SEQUENCE [LARGE SCALE GENOMIC DNA]</scope>
    <source>
        <strain evidence="5 6">ANC 5347</strain>
    </source>
</reference>
<evidence type="ECO:0000256" key="3">
    <source>
        <dbReference type="ARBA" id="ARBA00023163"/>
    </source>
</evidence>
<dbReference type="Pfam" id="PF12833">
    <property type="entry name" value="HTH_18"/>
    <property type="match status" value="1"/>
</dbReference>
<dbReference type="PANTHER" id="PTHR47894:SF1">
    <property type="entry name" value="HTH-TYPE TRANSCRIPTIONAL REGULATOR VQSM"/>
    <property type="match status" value="1"/>
</dbReference>
<sequence length="372" mass="43337">MQSKQSFYSVQFPNIASCLRYLDNKNEDVTLNMHKPALEYSKGTISIDLVKEALLDAKRLEFDISTILKKANIPAEVLNAPQARVSVSQFAQLWTVLADSMNDEFFGMDSHAMRRGSFKLLSKMLMQADTLERALQHILQFLNLILDDLQSTLLVEEHYAYIVIYDLKSTKRMFSYATYLMLIHTLICWLSGQRILLNQIQLKCTAPVDDFDYKVRFCEQIEYQASENYVQFDASYLQLPIKQDAQSWYQFIQQTPHNLLVRFKNPYALSTQIRRQLLQVSPSEWLELNDLASKMNMSEATMQRRLKSEGVSYQQLKNEIRRDTAIELLTRTEQSLQDISDQLNFQESSAFHRAFKKWTGVSPGAYRQNNIR</sequence>
<dbReference type="GO" id="GO:0003700">
    <property type="term" value="F:DNA-binding transcription factor activity"/>
    <property type="evidence" value="ECO:0007669"/>
    <property type="project" value="InterPro"/>
</dbReference>
<evidence type="ECO:0000256" key="1">
    <source>
        <dbReference type="ARBA" id="ARBA00023015"/>
    </source>
</evidence>
<proteinExistence type="predicted"/>
<organism evidence="5 6">
    <name type="scientific">Acinetobacter pseudolwoffii</name>
    <dbReference type="NCBI Taxonomy" id="2053287"/>
    <lineage>
        <taxon>Bacteria</taxon>
        <taxon>Pseudomonadati</taxon>
        <taxon>Pseudomonadota</taxon>
        <taxon>Gammaproteobacteria</taxon>
        <taxon>Moraxellales</taxon>
        <taxon>Moraxellaceae</taxon>
        <taxon>Acinetobacter</taxon>
    </lineage>
</organism>
<evidence type="ECO:0000313" key="6">
    <source>
        <dbReference type="Proteomes" id="UP000242351"/>
    </source>
</evidence>
<protein>
    <submittedName>
        <fullName evidence="5">AraC family transcriptional regulator</fullName>
    </submittedName>
</protein>
<dbReference type="SMART" id="SM00342">
    <property type="entry name" value="HTH_ARAC"/>
    <property type="match status" value="1"/>
</dbReference>
<dbReference type="Proteomes" id="UP000242351">
    <property type="component" value="Unassembled WGS sequence"/>
</dbReference>
<keyword evidence="3" id="KW-0804">Transcription</keyword>
<reference evidence="5 6" key="2">
    <citation type="submission" date="2017-12" db="EMBL/GenBank/DDBJ databases">
        <title>Revising the taxonomy of the Acinetobacter lwoffii group: the description of Acinetobacter pseudolwoffii sp. nov. and emended description of Acinetobacter lwoffii.</title>
        <authorList>
            <person name="Nemec A."/>
        </authorList>
    </citation>
    <scope>NUCLEOTIDE SEQUENCE [LARGE SCALE GENOMIC DNA]</scope>
    <source>
        <strain evidence="5 6">ANC 5347</strain>
    </source>
</reference>